<evidence type="ECO:0000313" key="2">
    <source>
        <dbReference type="EMBL" id="CAL1125899.1"/>
    </source>
</evidence>
<keyword evidence="4" id="KW-1185">Reference proteome</keyword>
<accession>A0A9P1BFT9</accession>
<comment type="caution">
    <text evidence="1">The sequence shown here is derived from an EMBL/GenBank/DDBJ whole genome shotgun (WGS) entry which is preliminary data.</text>
</comment>
<protein>
    <submittedName>
        <fullName evidence="3">tRNA pseudouridine synthase C</fullName>
    </submittedName>
</protein>
<dbReference type="Proteomes" id="UP001152797">
    <property type="component" value="Unassembled WGS sequence"/>
</dbReference>
<reference evidence="2" key="2">
    <citation type="submission" date="2024-04" db="EMBL/GenBank/DDBJ databases">
        <authorList>
            <person name="Chen Y."/>
            <person name="Shah S."/>
            <person name="Dougan E. K."/>
            <person name="Thang M."/>
            <person name="Chan C."/>
        </authorList>
    </citation>
    <scope>NUCLEOTIDE SEQUENCE [LARGE SCALE GENOMIC DNA]</scope>
</reference>
<evidence type="ECO:0000313" key="3">
    <source>
        <dbReference type="EMBL" id="CAL4759836.1"/>
    </source>
</evidence>
<dbReference type="EMBL" id="CAMXCT030000016">
    <property type="protein sequence ID" value="CAL4759836.1"/>
    <property type="molecule type" value="Genomic_DNA"/>
</dbReference>
<gene>
    <name evidence="1" type="ORF">C1SCF055_LOCUS1102</name>
</gene>
<dbReference type="EMBL" id="CAMXCT010000016">
    <property type="protein sequence ID" value="CAI3972524.1"/>
    <property type="molecule type" value="Genomic_DNA"/>
</dbReference>
<sequence length="434" mass="50603">MAASWAEEVQDYQHDRRVKVHPDLFKGRTVGYVRGENSKRERSYNPLLGRFLDQHREREQQDFEEKVKKNYLNMARDIQLRKEAPYDLITHERKFEALVPEALDPAKPKELKCPVPDTAVDYNIISNLRFDAHHWAHPQKRPIPKDRVPKARMVPALLHKDFNILTNRYLEHHEEKVERDRELNLLEAAEKMRQQPFNPLSQKFCDARLEERMRACQDALTTEVKLRNEEAQPLSYRGNITNCYDMLSHQVKDPELMDYIKQSEGGRKVRYKTRVRFEEDVRHADVKQEDRVKRMKPLQIAHERFTTEMERGYDILTNQDFGHRKEKHEKFLHTPRTKPLLTPWQKVLEQTGEAVAGPCVRIPKPTGVSGARDDLNLLQNTGGCGVLRSSRCSHARSEAHGAMTRALEAIRSLRGAKASCKQRSAEFAEFGMPS</sequence>
<evidence type="ECO:0000313" key="4">
    <source>
        <dbReference type="Proteomes" id="UP001152797"/>
    </source>
</evidence>
<name>A0A9P1BFT9_9DINO</name>
<dbReference type="AlphaFoldDB" id="A0A9P1BFT9"/>
<organism evidence="1">
    <name type="scientific">Cladocopium goreaui</name>
    <dbReference type="NCBI Taxonomy" id="2562237"/>
    <lineage>
        <taxon>Eukaryota</taxon>
        <taxon>Sar</taxon>
        <taxon>Alveolata</taxon>
        <taxon>Dinophyceae</taxon>
        <taxon>Suessiales</taxon>
        <taxon>Symbiodiniaceae</taxon>
        <taxon>Cladocopium</taxon>
    </lineage>
</organism>
<dbReference type="OrthoDB" id="60284at2759"/>
<proteinExistence type="predicted"/>
<evidence type="ECO:0000313" key="1">
    <source>
        <dbReference type="EMBL" id="CAI3972524.1"/>
    </source>
</evidence>
<dbReference type="EMBL" id="CAMXCT020000016">
    <property type="protein sequence ID" value="CAL1125899.1"/>
    <property type="molecule type" value="Genomic_DNA"/>
</dbReference>
<reference evidence="1" key="1">
    <citation type="submission" date="2022-10" db="EMBL/GenBank/DDBJ databases">
        <authorList>
            <person name="Chen Y."/>
            <person name="Dougan E. K."/>
            <person name="Chan C."/>
            <person name="Rhodes N."/>
            <person name="Thang M."/>
        </authorList>
    </citation>
    <scope>NUCLEOTIDE SEQUENCE</scope>
</reference>